<dbReference type="Pfam" id="PF02771">
    <property type="entry name" value="Acyl-CoA_dh_N"/>
    <property type="match status" value="1"/>
</dbReference>
<dbReference type="Gene3D" id="1.10.540.10">
    <property type="entry name" value="Acyl-CoA dehydrogenase/oxidase, N-terminal domain"/>
    <property type="match status" value="1"/>
</dbReference>
<dbReference type="GO" id="GO:0003995">
    <property type="term" value="F:acyl-CoA dehydrogenase activity"/>
    <property type="evidence" value="ECO:0007669"/>
    <property type="project" value="TreeGrafter"/>
</dbReference>
<feature type="domain" description="Acyl-CoA dehydrogenase C-terminal" evidence="4">
    <location>
        <begin position="239"/>
        <end position="369"/>
    </location>
</feature>
<comment type="caution">
    <text evidence="5">The sequence shown here is derived from an EMBL/GenBank/DDBJ whole genome shotgun (WGS) entry which is preliminary data.</text>
</comment>
<dbReference type="GO" id="GO:0033539">
    <property type="term" value="P:fatty acid beta-oxidation using acyl-CoA dehydrogenase"/>
    <property type="evidence" value="ECO:0007669"/>
    <property type="project" value="TreeGrafter"/>
</dbReference>
<sequence>MSMLDRFEETDPLALADALAGDIAARADEIEAARQLPQDIAEKFAASGLYRMCIPKAYGGLETPPWTFIETVERLARADGSAAWCLFIGATSGMVSAFLPKEAAQHIFGDPKVITSGVFAPKGKAVRVKEGFKVNGQWQWGSGSRNADWIMGGAFVMDDSGKPEVLSNGKPNNRMMIMKAGDVDILDTWYVSGLQGTGSTDYAAQDVVVPEAHSVDLIHDKPLERPLYAFPTFGFLGMGIAAVTLGMARTAIDELVGLAVEKTPQGSFKPLAMKPMAHVDVAEAEALVRSARAFLEEATGAAFEAAQAEGVISIPHRRDLRLATTHAVKSSAKAIDLMYTLAGGSSVYRTSPLQRIFRDVHVATQHMMVAGPTLELTGRLFMGLDTDTAML</sequence>
<dbReference type="Proteomes" id="UP000028702">
    <property type="component" value="Unassembled WGS sequence"/>
</dbReference>
<dbReference type="InterPro" id="IPR036250">
    <property type="entry name" value="AcylCo_DH-like_C"/>
</dbReference>
<proteinExistence type="inferred from homology"/>
<dbReference type="eggNOG" id="COG1960">
    <property type="taxonomic scope" value="Bacteria"/>
</dbReference>
<evidence type="ECO:0000313" key="6">
    <source>
        <dbReference type="Proteomes" id="UP000028702"/>
    </source>
</evidence>
<name>A0A081B684_9HYPH</name>
<dbReference type="InterPro" id="IPR046373">
    <property type="entry name" value="Acyl-CoA_Oxase/DH_mid-dom_sf"/>
</dbReference>
<evidence type="ECO:0000259" key="3">
    <source>
        <dbReference type="Pfam" id="PF02771"/>
    </source>
</evidence>
<dbReference type="SUPFAM" id="SSF56645">
    <property type="entry name" value="Acyl-CoA dehydrogenase NM domain-like"/>
    <property type="match status" value="1"/>
</dbReference>
<dbReference type="InterPro" id="IPR050741">
    <property type="entry name" value="Acyl-CoA_dehydrogenase"/>
</dbReference>
<dbReference type="Gene3D" id="2.40.110.10">
    <property type="entry name" value="Butyryl-CoA Dehydrogenase, subunit A, domain 2"/>
    <property type="match status" value="1"/>
</dbReference>
<accession>A0A081B684</accession>
<dbReference type="InterPro" id="IPR013107">
    <property type="entry name" value="Acyl-CoA_DH_C"/>
</dbReference>
<dbReference type="GO" id="GO:0050660">
    <property type="term" value="F:flavin adenine dinucleotide binding"/>
    <property type="evidence" value="ECO:0007669"/>
    <property type="project" value="InterPro"/>
</dbReference>
<keyword evidence="6" id="KW-1185">Reference proteome</keyword>
<dbReference type="Pfam" id="PF08028">
    <property type="entry name" value="Acyl-CoA_dh_2"/>
    <property type="match status" value="1"/>
</dbReference>
<organism evidence="5 6">
    <name type="scientific">Tepidicaulis marinus</name>
    <dbReference type="NCBI Taxonomy" id="1333998"/>
    <lineage>
        <taxon>Bacteria</taxon>
        <taxon>Pseudomonadati</taxon>
        <taxon>Pseudomonadota</taxon>
        <taxon>Alphaproteobacteria</taxon>
        <taxon>Hyphomicrobiales</taxon>
        <taxon>Parvibaculaceae</taxon>
        <taxon>Tepidicaulis</taxon>
    </lineage>
</organism>
<dbReference type="AlphaFoldDB" id="A0A081B684"/>
<comment type="similarity">
    <text evidence="2">Belongs to the HpaH/HsaA monooxygenase family.</text>
</comment>
<dbReference type="PIRSF" id="PIRSF016578">
    <property type="entry name" value="HsaA"/>
    <property type="match status" value="1"/>
</dbReference>
<dbReference type="RefSeq" id="WP_052379067.1">
    <property type="nucleotide sequence ID" value="NZ_BBIO01000001.1"/>
</dbReference>
<keyword evidence="1" id="KW-0560">Oxidoreductase</keyword>
<dbReference type="Gene3D" id="1.20.140.10">
    <property type="entry name" value="Butyryl-CoA Dehydrogenase, subunit A, domain 3"/>
    <property type="match status" value="1"/>
</dbReference>
<dbReference type="SUPFAM" id="SSF47203">
    <property type="entry name" value="Acyl-CoA dehydrogenase C-terminal domain-like"/>
    <property type="match status" value="1"/>
</dbReference>
<dbReference type="InterPro" id="IPR013786">
    <property type="entry name" value="AcylCoA_DH/ox_N"/>
</dbReference>
<dbReference type="EMBL" id="BBIO01000001">
    <property type="protein sequence ID" value="GAK43552.1"/>
    <property type="molecule type" value="Genomic_DNA"/>
</dbReference>
<dbReference type="GO" id="GO:0005737">
    <property type="term" value="C:cytoplasm"/>
    <property type="evidence" value="ECO:0007669"/>
    <property type="project" value="TreeGrafter"/>
</dbReference>
<reference evidence="5 6" key="1">
    <citation type="submission" date="2014-07" db="EMBL/GenBank/DDBJ databases">
        <title>Tepidicaulis marinum gen. nov., sp. nov., a novel marine bacterium denitrifying nitrate to nitrous oxide strictly under microaerobic conditions.</title>
        <authorList>
            <person name="Takeuchi M."/>
            <person name="Yamagishi T."/>
            <person name="Kamagata Y."/>
            <person name="Oshima K."/>
            <person name="Hattori M."/>
            <person name="Katayama T."/>
            <person name="Hanada S."/>
            <person name="Tamaki H."/>
            <person name="Marumo K."/>
            <person name="Maeda H."/>
            <person name="Nedachi M."/>
            <person name="Iwasaki W."/>
            <person name="Suwa Y."/>
            <person name="Sakata S."/>
        </authorList>
    </citation>
    <scope>NUCLEOTIDE SEQUENCE [LARGE SCALE GENOMIC DNA]</scope>
    <source>
        <strain evidence="5 6">MA2</strain>
    </source>
</reference>
<evidence type="ECO:0000256" key="2">
    <source>
        <dbReference type="ARBA" id="ARBA00049661"/>
    </source>
</evidence>
<evidence type="ECO:0000313" key="5">
    <source>
        <dbReference type="EMBL" id="GAK43552.1"/>
    </source>
</evidence>
<dbReference type="PANTHER" id="PTHR48083:SF5">
    <property type="entry name" value="NRGC PROTEIN"/>
    <property type="match status" value="1"/>
</dbReference>
<evidence type="ECO:0000256" key="1">
    <source>
        <dbReference type="ARBA" id="ARBA00023002"/>
    </source>
</evidence>
<feature type="domain" description="Acyl-CoA dehydrogenase/oxidase N-terminal" evidence="3">
    <location>
        <begin position="19"/>
        <end position="96"/>
    </location>
</feature>
<dbReference type="InterPro" id="IPR037069">
    <property type="entry name" value="AcylCoA_DH/ox_N_sf"/>
</dbReference>
<dbReference type="PANTHER" id="PTHR48083">
    <property type="entry name" value="MEDIUM-CHAIN SPECIFIC ACYL-COA DEHYDROGENASE, MITOCHONDRIAL-RELATED"/>
    <property type="match status" value="1"/>
</dbReference>
<dbReference type="STRING" id="1333998.M2A_0051"/>
<dbReference type="InterPro" id="IPR009100">
    <property type="entry name" value="AcylCoA_DH/oxidase_NM_dom_sf"/>
</dbReference>
<gene>
    <name evidence="5" type="ORF">M2A_0051</name>
</gene>
<protein>
    <submittedName>
        <fullName evidence="5">Acyl-CoA dehydrogenase type 2</fullName>
    </submittedName>
</protein>
<evidence type="ECO:0000259" key="4">
    <source>
        <dbReference type="Pfam" id="PF08028"/>
    </source>
</evidence>